<dbReference type="InterPro" id="IPR029033">
    <property type="entry name" value="His_PPase_superfam"/>
</dbReference>
<proteinExistence type="predicted"/>
<accession>A0A7C8J0Y8</accession>
<organism evidence="1 2">
    <name type="scientific">Orbilia oligospora</name>
    <name type="common">Nematode-trapping fungus</name>
    <name type="synonym">Arthrobotrys oligospora</name>
    <dbReference type="NCBI Taxonomy" id="2813651"/>
    <lineage>
        <taxon>Eukaryota</taxon>
        <taxon>Fungi</taxon>
        <taxon>Dikarya</taxon>
        <taxon>Ascomycota</taxon>
        <taxon>Pezizomycotina</taxon>
        <taxon>Orbiliomycetes</taxon>
        <taxon>Orbiliales</taxon>
        <taxon>Orbiliaceae</taxon>
        <taxon>Orbilia</taxon>
    </lineage>
</organism>
<dbReference type="InterPro" id="IPR013078">
    <property type="entry name" value="His_Pase_superF_clade-1"/>
</dbReference>
<protein>
    <recommendedName>
        <fullName evidence="3">Phosphoglycerate mutase-like protein</fullName>
    </recommendedName>
</protein>
<evidence type="ECO:0000313" key="2">
    <source>
        <dbReference type="Proteomes" id="UP000475325"/>
    </source>
</evidence>
<name>A0A7C8J0Y8_ORBOL</name>
<comment type="caution">
    <text evidence="1">The sequence shown here is derived from an EMBL/GenBank/DDBJ whole genome shotgun (WGS) entry which is preliminary data.</text>
</comment>
<evidence type="ECO:0008006" key="3">
    <source>
        <dbReference type="Google" id="ProtNLM"/>
    </source>
</evidence>
<evidence type="ECO:0000313" key="1">
    <source>
        <dbReference type="EMBL" id="KAF3078619.1"/>
    </source>
</evidence>
<dbReference type="Gene3D" id="3.40.50.1240">
    <property type="entry name" value="Phosphoglycerate mutase-like"/>
    <property type="match status" value="1"/>
</dbReference>
<dbReference type="Pfam" id="PF00300">
    <property type="entry name" value="His_Phos_1"/>
    <property type="match status" value="1"/>
</dbReference>
<dbReference type="EMBL" id="WIQW01000168">
    <property type="protein sequence ID" value="KAF3078619.1"/>
    <property type="molecule type" value="Genomic_DNA"/>
</dbReference>
<reference evidence="1 2" key="1">
    <citation type="submission" date="2019-06" db="EMBL/GenBank/DDBJ databases">
        <authorList>
            <person name="Palmer J.M."/>
        </authorList>
    </citation>
    <scope>NUCLEOTIDE SEQUENCE [LARGE SCALE GENOMIC DNA]</scope>
    <source>
        <strain evidence="1 2">TWF102</strain>
    </source>
</reference>
<sequence length="172" mass="19461">MTRTLQTAISSFSSILNPAETSVPKPEVQIWPDLREAHDANCNKSLSNLKTELSAKFPQLNFTECPGDWNYPPHNINEVTKHAERVQQRLKELSKTYHNIAVITHRGFIAFLVQGDRYEVCEMRSYRFATDDDKADVTSDSARIGVNVDTMEIYDFGPTVLIPVKIDNAFVG</sequence>
<gene>
    <name evidence="1" type="ORF">TWF102_003318</name>
</gene>
<dbReference type="Proteomes" id="UP000475325">
    <property type="component" value="Unassembled WGS sequence"/>
</dbReference>
<dbReference type="AlphaFoldDB" id="A0A7C8J0Y8"/>
<dbReference type="SUPFAM" id="SSF53254">
    <property type="entry name" value="Phosphoglycerate mutase-like"/>
    <property type="match status" value="1"/>
</dbReference>